<organism evidence="1 2">
    <name type="scientific">Aureobasidium pullulans</name>
    <name type="common">Black yeast</name>
    <name type="synonym">Pullularia pullulans</name>
    <dbReference type="NCBI Taxonomy" id="5580"/>
    <lineage>
        <taxon>Eukaryota</taxon>
        <taxon>Fungi</taxon>
        <taxon>Dikarya</taxon>
        <taxon>Ascomycota</taxon>
        <taxon>Pezizomycotina</taxon>
        <taxon>Dothideomycetes</taxon>
        <taxon>Dothideomycetidae</taxon>
        <taxon>Dothideales</taxon>
        <taxon>Saccotheciaceae</taxon>
        <taxon>Aureobasidium</taxon>
    </lineage>
</organism>
<evidence type="ECO:0000313" key="1">
    <source>
        <dbReference type="EMBL" id="THZ26881.1"/>
    </source>
</evidence>
<name>A0A4V4KLI5_AURPU</name>
<gene>
    <name evidence="1" type="ORF">D6C91_02463</name>
</gene>
<comment type="caution">
    <text evidence="1">The sequence shown here is derived from an EMBL/GenBank/DDBJ whole genome shotgun (WGS) entry which is preliminary data.</text>
</comment>
<reference evidence="1 2" key="1">
    <citation type="submission" date="2018-10" db="EMBL/GenBank/DDBJ databases">
        <title>Fifty Aureobasidium pullulans genomes reveal a recombining polyextremotolerant generalist.</title>
        <authorList>
            <person name="Gostincar C."/>
            <person name="Turk M."/>
            <person name="Zajc J."/>
            <person name="Gunde-Cimerman N."/>
        </authorList>
    </citation>
    <scope>NUCLEOTIDE SEQUENCE [LARGE SCALE GENOMIC DNA]</scope>
    <source>
        <strain evidence="1 2">EXF-3863</strain>
    </source>
</reference>
<evidence type="ECO:0000313" key="2">
    <source>
        <dbReference type="Proteomes" id="UP000308005"/>
    </source>
</evidence>
<dbReference type="Pfam" id="PF13668">
    <property type="entry name" value="Ferritin_2"/>
    <property type="match status" value="1"/>
</dbReference>
<dbReference type="AlphaFoldDB" id="A0A4V4KLI5"/>
<protein>
    <recommendedName>
        <fullName evidence="3">Stress response protein Rds1</fullName>
    </recommendedName>
</protein>
<sequence length="369" mass="40550">MQENLYLSTFRIKYSMMHASSLCLAFAAIGTMALPTREDNLNVSLSDPNYGPIPGESRTYVDYNQTAAPFPGNITGAAMPTETGPPGPDDLLFQNLLSAEWAIFNFYQQGVEAFNQSSFTNLGLPNMTYDRVINIRDNEAGHLRIFQDSISATSVKPGPCTYNYGFNNASTWLALQVVLELSSMAFLTGLVREAELKDTMSALVAIAEVESRHNTWALIDIFNTNPFSGPADTVFPYANEILDLTNRYIVPGSCPAANPVYPSPRQKLPATTAVVEKAKGIVEFEFTDAGNQPDWYWQQKDRQYYAVYFHGVHNMTMPFDTKTNQSAHPTMFDTGEGMVVAVIANEVGAPSLDSVVAGPALIIEQPSFS</sequence>
<dbReference type="Proteomes" id="UP000308005">
    <property type="component" value="Unassembled WGS sequence"/>
</dbReference>
<accession>A0A4V4KLI5</accession>
<dbReference type="EMBL" id="QZBM01000065">
    <property type="protein sequence ID" value="THZ26881.1"/>
    <property type="molecule type" value="Genomic_DNA"/>
</dbReference>
<proteinExistence type="predicted"/>
<evidence type="ECO:0008006" key="3">
    <source>
        <dbReference type="Google" id="ProtNLM"/>
    </source>
</evidence>